<organism evidence="1 2">
    <name type="scientific">Auriscalpium vulgare</name>
    <dbReference type="NCBI Taxonomy" id="40419"/>
    <lineage>
        <taxon>Eukaryota</taxon>
        <taxon>Fungi</taxon>
        <taxon>Dikarya</taxon>
        <taxon>Basidiomycota</taxon>
        <taxon>Agaricomycotina</taxon>
        <taxon>Agaricomycetes</taxon>
        <taxon>Russulales</taxon>
        <taxon>Auriscalpiaceae</taxon>
        <taxon>Auriscalpium</taxon>
    </lineage>
</organism>
<reference evidence="1" key="1">
    <citation type="submission" date="2021-02" db="EMBL/GenBank/DDBJ databases">
        <authorList>
            <consortium name="DOE Joint Genome Institute"/>
            <person name="Ahrendt S."/>
            <person name="Looney B.P."/>
            <person name="Miyauchi S."/>
            <person name="Morin E."/>
            <person name="Drula E."/>
            <person name="Courty P.E."/>
            <person name="Chicoki N."/>
            <person name="Fauchery L."/>
            <person name="Kohler A."/>
            <person name="Kuo A."/>
            <person name="Labutti K."/>
            <person name="Pangilinan J."/>
            <person name="Lipzen A."/>
            <person name="Riley R."/>
            <person name="Andreopoulos W."/>
            <person name="He G."/>
            <person name="Johnson J."/>
            <person name="Barry K.W."/>
            <person name="Grigoriev I.V."/>
            <person name="Nagy L."/>
            <person name="Hibbett D."/>
            <person name="Henrissat B."/>
            <person name="Matheny P.B."/>
            <person name="Labbe J."/>
            <person name="Martin F."/>
        </authorList>
    </citation>
    <scope>NUCLEOTIDE SEQUENCE</scope>
    <source>
        <strain evidence="1">FP105234-sp</strain>
    </source>
</reference>
<protein>
    <submittedName>
        <fullName evidence="1">Uncharacterized protein</fullName>
    </submittedName>
</protein>
<dbReference type="EMBL" id="MU276506">
    <property type="protein sequence ID" value="KAI0038417.1"/>
    <property type="molecule type" value="Genomic_DNA"/>
</dbReference>
<feature type="non-terminal residue" evidence="1">
    <location>
        <position position="1"/>
    </location>
</feature>
<sequence>GMSNLVNNAKECNVKRGIPASLDTTDSITYSPAAHRAVILLRFATSQCLFSAVADKYYVIEVNMLHPGTPIPAPTTVLDNIKALH</sequence>
<reference evidence="1" key="2">
    <citation type="journal article" date="2022" name="New Phytol.">
        <title>Evolutionary transition to the ectomycorrhizal habit in the genomes of a hyperdiverse lineage of mushroom-forming fungi.</title>
        <authorList>
            <person name="Looney B."/>
            <person name="Miyauchi S."/>
            <person name="Morin E."/>
            <person name="Drula E."/>
            <person name="Courty P.E."/>
            <person name="Kohler A."/>
            <person name="Kuo A."/>
            <person name="LaButti K."/>
            <person name="Pangilinan J."/>
            <person name="Lipzen A."/>
            <person name="Riley R."/>
            <person name="Andreopoulos W."/>
            <person name="He G."/>
            <person name="Johnson J."/>
            <person name="Nolan M."/>
            <person name="Tritt A."/>
            <person name="Barry K.W."/>
            <person name="Grigoriev I.V."/>
            <person name="Nagy L.G."/>
            <person name="Hibbett D."/>
            <person name="Henrissat B."/>
            <person name="Matheny P.B."/>
            <person name="Labbe J."/>
            <person name="Martin F.M."/>
        </authorList>
    </citation>
    <scope>NUCLEOTIDE SEQUENCE</scope>
    <source>
        <strain evidence="1">FP105234-sp</strain>
    </source>
</reference>
<feature type="non-terminal residue" evidence="1">
    <location>
        <position position="85"/>
    </location>
</feature>
<evidence type="ECO:0000313" key="2">
    <source>
        <dbReference type="Proteomes" id="UP000814033"/>
    </source>
</evidence>
<evidence type="ECO:0000313" key="1">
    <source>
        <dbReference type="EMBL" id="KAI0038417.1"/>
    </source>
</evidence>
<comment type="caution">
    <text evidence="1">The sequence shown here is derived from an EMBL/GenBank/DDBJ whole genome shotgun (WGS) entry which is preliminary data.</text>
</comment>
<dbReference type="Proteomes" id="UP000814033">
    <property type="component" value="Unassembled WGS sequence"/>
</dbReference>
<gene>
    <name evidence="1" type="ORF">FA95DRAFT_1470549</name>
</gene>
<accession>A0ACB8R3E7</accession>
<proteinExistence type="predicted"/>
<name>A0ACB8R3E7_9AGAM</name>
<keyword evidence="2" id="KW-1185">Reference proteome</keyword>